<dbReference type="InterPro" id="IPR005150">
    <property type="entry name" value="Cellulose_synth"/>
</dbReference>
<name>U5D0T7_AMBTC</name>
<evidence type="ECO:0000313" key="11">
    <source>
        <dbReference type="Proteomes" id="UP000017836"/>
    </source>
</evidence>
<evidence type="ECO:0000256" key="1">
    <source>
        <dbReference type="ARBA" id="ARBA00004127"/>
    </source>
</evidence>
<evidence type="ECO:0000256" key="6">
    <source>
        <dbReference type="ARBA" id="ARBA00023136"/>
    </source>
</evidence>
<dbReference type="Proteomes" id="UP000017836">
    <property type="component" value="Unassembled WGS sequence"/>
</dbReference>
<evidence type="ECO:0000256" key="4">
    <source>
        <dbReference type="ARBA" id="ARBA00022692"/>
    </source>
</evidence>
<keyword evidence="11" id="KW-1185">Reference proteome</keyword>
<keyword evidence="5 9" id="KW-1133">Transmembrane helix</keyword>
<proteinExistence type="predicted"/>
<evidence type="ECO:0008006" key="12">
    <source>
        <dbReference type="Google" id="ProtNLM"/>
    </source>
</evidence>
<keyword evidence="6 9" id="KW-0472">Membrane</keyword>
<dbReference type="GO" id="GO:0071555">
    <property type="term" value="P:cell wall organization"/>
    <property type="evidence" value="ECO:0007669"/>
    <property type="project" value="UniProtKB-KW"/>
</dbReference>
<evidence type="ECO:0000256" key="5">
    <source>
        <dbReference type="ARBA" id="ARBA00022989"/>
    </source>
</evidence>
<feature type="transmembrane region" description="Helical" evidence="9">
    <location>
        <begin position="482"/>
        <end position="501"/>
    </location>
</feature>
<dbReference type="Gramene" id="ERN19231">
    <property type="protein sequence ID" value="ERN19231"/>
    <property type="gene ID" value="AMTR_s00061p00199750"/>
</dbReference>
<feature type="binding site" evidence="8">
    <location>
        <position position="80"/>
    </location>
    <ligand>
        <name>Mn(2+)</name>
        <dbReference type="ChEBI" id="CHEBI:29035"/>
    </ligand>
</feature>
<evidence type="ECO:0000256" key="7">
    <source>
        <dbReference type="ARBA" id="ARBA00023316"/>
    </source>
</evidence>
<dbReference type="STRING" id="13333.U5D0T7"/>
<comment type="subcellular location">
    <subcellularLocation>
        <location evidence="1">Endomembrane system</location>
        <topology evidence="1">Multi-pass membrane protein</topology>
    </subcellularLocation>
</comment>
<dbReference type="GO" id="GO:0016759">
    <property type="term" value="F:cellulose synthase activity"/>
    <property type="evidence" value="ECO:0000318"/>
    <property type="project" value="GO_Central"/>
</dbReference>
<dbReference type="OMA" id="HITEWET"/>
<keyword evidence="3" id="KW-0808">Transferase</keyword>
<dbReference type="eggNOG" id="ENOG502QS7H">
    <property type="taxonomic scope" value="Eukaryota"/>
</dbReference>
<feature type="binding site" evidence="8">
    <location>
        <position position="104"/>
    </location>
    <ligand>
        <name>Mn(2+)</name>
        <dbReference type="ChEBI" id="CHEBI:29035"/>
    </ligand>
</feature>
<dbReference type="PANTHER" id="PTHR13301">
    <property type="entry name" value="X-BOX TRANSCRIPTION FACTOR-RELATED"/>
    <property type="match status" value="1"/>
</dbReference>
<keyword evidence="2" id="KW-0328">Glycosyltransferase</keyword>
<accession>U5D0T7</accession>
<dbReference type="HOGENOM" id="CLU_001418_3_3_1"/>
<dbReference type="GO" id="GO:0012505">
    <property type="term" value="C:endomembrane system"/>
    <property type="evidence" value="ECO:0007669"/>
    <property type="project" value="UniProtKB-SubCell"/>
</dbReference>
<dbReference type="EMBL" id="KI392075">
    <property type="protein sequence ID" value="ERN19231.1"/>
    <property type="molecule type" value="Genomic_DNA"/>
</dbReference>
<evidence type="ECO:0000256" key="8">
    <source>
        <dbReference type="PIRSR" id="PIRSR605150-3"/>
    </source>
</evidence>
<feature type="transmembrane region" description="Helical" evidence="9">
    <location>
        <begin position="329"/>
        <end position="348"/>
    </location>
</feature>
<sequence>MEERIEAAVKLGRIPEDIRCQHKGFLEWDKTPFTSRDHSPIVQILIGGGDSTEVDMEGIPLPTLVYLAREKNPNQHHNFKAGAMNSLIRVSSVISNAPIILNVDCDMYSNDSKSIRDALCFLMDEETGHDIAFVQFPQNFDNMTKNELYDGFLRAIGVVDFPGMDGLGGTLYVGSGCFHRRSILGGKMLNEEFKEELSGGNWSKSEEKAKILEERGKDLATCTYELGTEWGKEVGLKYGCPVEDVITGLSIHCRGWRSVYYNPTRKAFLGVASTTLGDTLVQSKRWSEGDFQILLSKYCPFVYGWGKMSVAHMMSYSIYLFWPVNSLPTWCYALVPSLCLLNGVPLYPKVTSPWCIPFAFVAISSYGSSLHEMLLAKGTLKSWWNAERMWMIRRVSSYLFAFIDSILKLVGLGESGFDITTKVSDEDAMRRHEQEIMEFGGASPMFVILATLTLFNLIAFLLGLKRVITQGSSAMDSLMPQLILSGFIVSICFPIFEALFIRRDKGRLPISVAYTSIVLVLLISYIPIF</sequence>
<feature type="transmembrane region" description="Helical" evidence="9">
    <location>
        <begin position="439"/>
        <end position="462"/>
    </location>
</feature>
<organism evidence="10 11">
    <name type="scientific">Amborella trichopoda</name>
    <dbReference type="NCBI Taxonomy" id="13333"/>
    <lineage>
        <taxon>Eukaryota</taxon>
        <taxon>Viridiplantae</taxon>
        <taxon>Streptophyta</taxon>
        <taxon>Embryophyta</taxon>
        <taxon>Tracheophyta</taxon>
        <taxon>Spermatophyta</taxon>
        <taxon>Magnoliopsida</taxon>
        <taxon>Amborellales</taxon>
        <taxon>Amborellaceae</taxon>
        <taxon>Amborella</taxon>
    </lineage>
</organism>
<dbReference type="Pfam" id="PF03552">
    <property type="entry name" value="Cellulose_synt"/>
    <property type="match status" value="2"/>
</dbReference>
<feature type="transmembrane region" description="Helical" evidence="9">
    <location>
        <begin position="354"/>
        <end position="375"/>
    </location>
</feature>
<protein>
    <recommendedName>
        <fullName evidence="12">Glycosyltransferase 2-like domain-containing protein</fullName>
    </recommendedName>
</protein>
<dbReference type="SUPFAM" id="SSF53448">
    <property type="entry name" value="Nucleotide-diphospho-sugar transferases"/>
    <property type="match status" value="1"/>
</dbReference>
<dbReference type="GO" id="GO:0009833">
    <property type="term" value="P:plant-type primary cell wall biogenesis"/>
    <property type="evidence" value="ECO:0000318"/>
    <property type="project" value="GO_Central"/>
</dbReference>
<reference evidence="11" key="1">
    <citation type="journal article" date="2013" name="Science">
        <title>The Amborella genome and the evolution of flowering plants.</title>
        <authorList>
            <consortium name="Amborella Genome Project"/>
        </authorList>
    </citation>
    <scope>NUCLEOTIDE SEQUENCE [LARGE SCALE GENOMIC DNA]</scope>
</reference>
<feature type="transmembrane region" description="Helical" evidence="9">
    <location>
        <begin position="508"/>
        <end position="528"/>
    </location>
</feature>
<dbReference type="AlphaFoldDB" id="U5D0T7"/>
<dbReference type="GO" id="GO:0030244">
    <property type="term" value="P:cellulose biosynthetic process"/>
    <property type="evidence" value="ECO:0000318"/>
    <property type="project" value="GO_Central"/>
</dbReference>
<keyword evidence="4 9" id="KW-0812">Transmembrane</keyword>
<dbReference type="GO" id="GO:0016760">
    <property type="term" value="F:cellulose synthase (UDP-forming) activity"/>
    <property type="evidence" value="ECO:0007669"/>
    <property type="project" value="InterPro"/>
</dbReference>
<evidence type="ECO:0000256" key="3">
    <source>
        <dbReference type="ARBA" id="ARBA00022679"/>
    </source>
</evidence>
<evidence type="ECO:0000256" key="9">
    <source>
        <dbReference type="SAM" id="Phobius"/>
    </source>
</evidence>
<evidence type="ECO:0000256" key="2">
    <source>
        <dbReference type="ARBA" id="ARBA00022676"/>
    </source>
</evidence>
<dbReference type="InterPro" id="IPR029044">
    <property type="entry name" value="Nucleotide-diphossugar_trans"/>
</dbReference>
<gene>
    <name evidence="10" type="ORF">AMTR_s00061p00199750</name>
</gene>
<dbReference type="GO" id="GO:0005886">
    <property type="term" value="C:plasma membrane"/>
    <property type="evidence" value="ECO:0000318"/>
    <property type="project" value="GO_Central"/>
</dbReference>
<keyword evidence="7" id="KW-0961">Cell wall biogenesis/degradation</keyword>
<dbReference type="Gene3D" id="3.90.550.10">
    <property type="entry name" value="Spore Coat Polysaccharide Biosynthesis Protein SpsA, Chain A"/>
    <property type="match status" value="1"/>
</dbReference>
<evidence type="ECO:0000313" key="10">
    <source>
        <dbReference type="EMBL" id="ERN19231.1"/>
    </source>
</evidence>